<dbReference type="Proteomes" id="UP000078492">
    <property type="component" value="Unassembled WGS sequence"/>
</dbReference>
<name>A0A195E747_9HYME</name>
<reference evidence="1 2" key="1">
    <citation type="submission" date="2015-09" db="EMBL/GenBank/DDBJ databases">
        <title>Trachymyrmex cornetzi WGS genome.</title>
        <authorList>
            <person name="Nygaard S."/>
            <person name="Hu H."/>
            <person name="Boomsma J."/>
            <person name="Zhang G."/>
        </authorList>
    </citation>
    <scope>NUCLEOTIDE SEQUENCE [LARGE SCALE GENOMIC DNA]</scope>
    <source>
        <strain evidence="1">Tcor2-1</strain>
        <tissue evidence="1">Whole body</tissue>
    </source>
</reference>
<gene>
    <name evidence="1" type="ORF">ALC57_06921</name>
</gene>
<keyword evidence="2" id="KW-1185">Reference proteome</keyword>
<dbReference type="EMBL" id="KQ979568">
    <property type="protein sequence ID" value="KYN21013.1"/>
    <property type="molecule type" value="Genomic_DNA"/>
</dbReference>
<sequence length="102" mass="11476">MDKKIEQRICLKFCIANGISCAEPRSGRLSTSSTEVNIDKVKEFLPEGQTVNKEYYLGVMRRLIEQIRMTTAGQNLLEIIRGHDLGNICQGQGHQRGVILSQ</sequence>
<evidence type="ECO:0000313" key="2">
    <source>
        <dbReference type="Proteomes" id="UP000078492"/>
    </source>
</evidence>
<dbReference type="AlphaFoldDB" id="A0A195E747"/>
<organism evidence="1 2">
    <name type="scientific">Trachymyrmex cornetzi</name>
    <dbReference type="NCBI Taxonomy" id="471704"/>
    <lineage>
        <taxon>Eukaryota</taxon>
        <taxon>Metazoa</taxon>
        <taxon>Ecdysozoa</taxon>
        <taxon>Arthropoda</taxon>
        <taxon>Hexapoda</taxon>
        <taxon>Insecta</taxon>
        <taxon>Pterygota</taxon>
        <taxon>Neoptera</taxon>
        <taxon>Endopterygota</taxon>
        <taxon>Hymenoptera</taxon>
        <taxon>Apocrita</taxon>
        <taxon>Aculeata</taxon>
        <taxon>Formicoidea</taxon>
        <taxon>Formicidae</taxon>
        <taxon>Myrmicinae</taxon>
        <taxon>Trachymyrmex</taxon>
    </lineage>
</organism>
<proteinExistence type="predicted"/>
<protein>
    <submittedName>
        <fullName evidence="1">Uncharacterized protein</fullName>
    </submittedName>
</protein>
<accession>A0A195E747</accession>
<evidence type="ECO:0000313" key="1">
    <source>
        <dbReference type="EMBL" id="KYN21013.1"/>
    </source>
</evidence>